<dbReference type="NCBIfam" id="NF002497">
    <property type="entry name" value="PRK01827.1-3"/>
    <property type="match status" value="1"/>
</dbReference>
<dbReference type="HAMAP" id="MF_00008">
    <property type="entry name" value="Thymidy_synth_bact"/>
    <property type="match status" value="1"/>
</dbReference>
<dbReference type="EMBL" id="AUZY01002658">
    <property type="protein sequence ID" value="EQD71819.1"/>
    <property type="molecule type" value="Genomic_DNA"/>
</dbReference>
<dbReference type="SUPFAM" id="SSF55831">
    <property type="entry name" value="Thymidylate synthase/dCMP hydroxymethylase"/>
    <property type="match status" value="1"/>
</dbReference>
<evidence type="ECO:0000256" key="3">
    <source>
        <dbReference type="ARBA" id="ARBA00022603"/>
    </source>
</evidence>
<dbReference type="InterPro" id="IPR036926">
    <property type="entry name" value="Thymidate_synth/dCMP_Mease_sf"/>
</dbReference>
<dbReference type="InterPro" id="IPR023451">
    <property type="entry name" value="Thymidate_synth/dCMP_Mease_dom"/>
</dbReference>
<dbReference type="InterPro" id="IPR000398">
    <property type="entry name" value="Thymidylate_synthase"/>
</dbReference>
<dbReference type="CDD" id="cd00351">
    <property type="entry name" value="TS_Pyrimidine_HMase"/>
    <property type="match status" value="1"/>
</dbReference>
<proteinExistence type="inferred from homology"/>
<evidence type="ECO:0000256" key="5">
    <source>
        <dbReference type="ARBA" id="ARBA00022727"/>
    </source>
</evidence>
<evidence type="ECO:0000313" key="7">
    <source>
        <dbReference type="EMBL" id="EQD71819.1"/>
    </source>
</evidence>
<dbReference type="GO" id="GO:0005829">
    <property type="term" value="C:cytosol"/>
    <property type="evidence" value="ECO:0007669"/>
    <property type="project" value="TreeGrafter"/>
</dbReference>
<dbReference type="PRINTS" id="PR00108">
    <property type="entry name" value="THYMDSNTHASE"/>
</dbReference>
<gene>
    <name evidence="7" type="ORF">B1B_04232</name>
</gene>
<keyword evidence="5" id="KW-0545">Nucleotide biosynthesis</keyword>
<dbReference type="AlphaFoldDB" id="T1CT66"/>
<organism evidence="7">
    <name type="scientific">mine drainage metagenome</name>
    <dbReference type="NCBI Taxonomy" id="410659"/>
    <lineage>
        <taxon>unclassified sequences</taxon>
        <taxon>metagenomes</taxon>
        <taxon>ecological metagenomes</taxon>
    </lineage>
</organism>
<evidence type="ECO:0000259" key="6">
    <source>
        <dbReference type="Pfam" id="PF00303"/>
    </source>
</evidence>
<dbReference type="InterPro" id="IPR020940">
    <property type="entry name" value="Thymidylate_synthase_AS"/>
</dbReference>
<dbReference type="Pfam" id="PF00303">
    <property type="entry name" value="Thymidylat_synt"/>
    <property type="match status" value="1"/>
</dbReference>
<dbReference type="NCBIfam" id="TIGR03284">
    <property type="entry name" value="thym_sym"/>
    <property type="match status" value="2"/>
</dbReference>
<dbReference type="FunFam" id="3.30.572.10:FF:000013">
    <property type="entry name" value="Thymidylate synthase"/>
    <property type="match status" value="1"/>
</dbReference>
<dbReference type="PANTHER" id="PTHR11548:SF9">
    <property type="entry name" value="THYMIDYLATE SYNTHASE"/>
    <property type="match status" value="1"/>
</dbReference>
<dbReference type="InterPro" id="IPR045097">
    <property type="entry name" value="Thymidate_synth/dCMP_Mease"/>
</dbReference>
<reference evidence="7" key="2">
    <citation type="journal article" date="2014" name="ISME J.">
        <title>Microbial stratification in low pH oxic and suboxic macroscopic growths along an acid mine drainage.</title>
        <authorList>
            <person name="Mendez-Garcia C."/>
            <person name="Mesa V."/>
            <person name="Sprenger R.R."/>
            <person name="Richter M."/>
            <person name="Diez M.S."/>
            <person name="Solano J."/>
            <person name="Bargiela R."/>
            <person name="Golyshina O.V."/>
            <person name="Manteca A."/>
            <person name="Ramos J.L."/>
            <person name="Gallego J.R."/>
            <person name="Llorente I."/>
            <person name="Martins Dos Santos V.A."/>
            <person name="Jensen O.N."/>
            <person name="Pelaez A.I."/>
            <person name="Sanchez J."/>
            <person name="Ferrer M."/>
        </authorList>
    </citation>
    <scope>NUCLEOTIDE SEQUENCE</scope>
</reference>
<dbReference type="PANTHER" id="PTHR11548">
    <property type="entry name" value="THYMIDYLATE SYNTHASE 1"/>
    <property type="match status" value="1"/>
</dbReference>
<dbReference type="GO" id="GO:0006231">
    <property type="term" value="P:dTMP biosynthetic process"/>
    <property type="evidence" value="ECO:0007669"/>
    <property type="project" value="InterPro"/>
</dbReference>
<dbReference type="EC" id="2.1.1.45" evidence="1"/>
<feature type="domain" description="Thymidylate synthase/dCMP hydroxymethylase" evidence="6">
    <location>
        <begin position="2"/>
        <end position="265"/>
    </location>
</feature>
<dbReference type="GO" id="GO:0032259">
    <property type="term" value="P:methylation"/>
    <property type="evidence" value="ECO:0007669"/>
    <property type="project" value="UniProtKB-KW"/>
</dbReference>
<keyword evidence="3" id="KW-0489">Methyltransferase</keyword>
<evidence type="ECO:0000256" key="2">
    <source>
        <dbReference type="ARBA" id="ARBA00022490"/>
    </source>
</evidence>
<name>T1CT66_9ZZZZ</name>
<sequence length="265" mass="30152">MQNYLDLLRDVLENGALKPDRTGVGTRSVFGRELRFDLGAGFPAVTTKRLHMKSVVEELLWFLRGETNVRSLQERGVTIWDEWADPAGELGPIYGYQWRHWPTSGGQGGIDQIAVLLKGLREDPDSRRHVVSAWNVSDLPDMALAPCHIFFQLYVSAGRLSCQVYQRSADVFLGLPFNIASYALLTHLLADQAGYSVGELIWIGGDCHLYQTHLDVARIQLAREPYPPPRLRIARHAERFDQYRYEDFVLENYRHHPALRAPVAV</sequence>
<comment type="caution">
    <text evidence="7">The sequence shown here is derived from an EMBL/GenBank/DDBJ whole genome shotgun (WGS) entry which is preliminary data.</text>
</comment>
<dbReference type="GO" id="GO:0004799">
    <property type="term" value="F:thymidylate synthase activity"/>
    <property type="evidence" value="ECO:0007669"/>
    <property type="project" value="UniProtKB-EC"/>
</dbReference>
<protein>
    <recommendedName>
        <fullName evidence="1">thymidylate synthase</fullName>
        <ecNumber evidence="1">2.1.1.45</ecNumber>
    </recommendedName>
</protein>
<dbReference type="Gene3D" id="3.30.572.10">
    <property type="entry name" value="Thymidylate synthase/dCMP hydroxymethylase domain"/>
    <property type="match status" value="1"/>
</dbReference>
<evidence type="ECO:0000256" key="1">
    <source>
        <dbReference type="ARBA" id="ARBA00011947"/>
    </source>
</evidence>
<dbReference type="PROSITE" id="PS00091">
    <property type="entry name" value="THYMIDYLATE_SYNTHASE"/>
    <property type="match status" value="1"/>
</dbReference>
<reference evidence="7" key="1">
    <citation type="submission" date="2013-08" db="EMBL/GenBank/DDBJ databases">
        <authorList>
            <person name="Mendez C."/>
            <person name="Richter M."/>
            <person name="Ferrer M."/>
            <person name="Sanchez J."/>
        </authorList>
    </citation>
    <scope>NUCLEOTIDE SEQUENCE</scope>
</reference>
<evidence type="ECO:0000256" key="4">
    <source>
        <dbReference type="ARBA" id="ARBA00022679"/>
    </source>
</evidence>
<accession>T1CT66</accession>
<keyword evidence="4" id="KW-0808">Transferase</keyword>
<keyword evidence="2" id="KW-0963">Cytoplasm</keyword>